<evidence type="ECO:0000313" key="2">
    <source>
        <dbReference type="Proteomes" id="UP000231857"/>
    </source>
</evidence>
<dbReference type="EMBL" id="NPEI01000015">
    <property type="protein sequence ID" value="PKA14628.1"/>
    <property type="molecule type" value="Genomic_DNA"/>
</dbReference>
<proteinExistence type="predicted"/>
<organism evidence="1 2">
    <name type="scientific">Leptospira haakeii</name>
    <dbReference type="NCBI Taxonomy" id="2023198"/>
    <lineage>
        <taxon>Bacteria</taxon>
        <taxon>Pseudomonadati</taxon>
        <taxon>Spirochaetota</taxon>
        <taxon>Spirochaetia</taxon>
        <taxon>Leptospirales</taxon>
        <taxon>Leptospiraceae</taxon>
        <taxon>Leptospira</taxon>
    </lineage>
</organism>
<sequence>MPTVETVPVGAIVRNSFFINHFYSRPGATNGYIAHIKTNEDSYGLIMHERVHIRQNKTRSTFGGQASGFFGFFPNGREIEADVLSGQLVYPESILFVYVLNNLGIVSDSTKNNWLILSSLINIRF</sequence>
<keyword evidence="2" id="KW-1185">Reference proteome</keyword>
<dbReference type="Proteomes" id="UP000231857">
    <property type="component" value="Unassembled WGS sequence"/>
</dbReference>
<accession>A0ABX4PG60</accession>
<name>A0ABX4PG60_9LEPT</name>
<gene>
    <name evidence="1" type="ORF">CH363_17870</name>
</gene>
<evidence type="ECO:0000313" key="1">
    <source>
        <dbReference type="EMBL" id="PKA14628.1"/>
    </source>
</evidence>
<dbReference type="RefSeq" id="WP_100724829.1">
    <property type="nucleotide sequence ID" value="NZ_NPEG01000013.1"/>
</dbReference>
<reference evidence="1 2" key="1">
    <citation type="submission" date="2017-07" db="EMBL/GenBank/DDBJ databases">
        <title>Leptospira spp. isolated from tropical soils.</title>
        <authorList>
            <person name="Thibeaux R."/>
            <person name="Iraola G."/>
            <person name="Ferres I."/>
            <person name="Bierque E."/>
            <person name="Girault D."/>
            <person name="Soupe-Gilbert M.-E."/>
            <person name="Picardeau M."/>
            <person name="Goarant C."/>
        </authorList>
    </citation>
    <scope>NUCLEOTIDE SEQUENCE [LARGE SCALE GENOMIC DNA]</scope>
    <source>
        <strain evidence="1 2">ATI7-C-A2</strain>
    </source>
</reference>
<comment type="caution">
    <text evidence="1">The sequence shown here is derived from an EMBL/GenBank/DDBJ whole genome shotgun (WGS) entry which is preliminary data.</text>
</comment>
<protein>
    <submittedName>
        <fullName evidence="1">Uncharacterized protein</fullName>
    </submittedName>
</protein>